<dbReference type="AlphaFoldDB" id="A0AAJ0FNR0"/>
<comment type="caution">
    <text evidence="2">The sequence shown here is derived from an EMBL/GenBank/DDBJ whole genome shotgun (WGS) entry which is preliminary data.</text>
</comment>
<evidence type="ECO:0000313" key="2">
    <source>
        <dbReference type="EMBL" id="KAK1769528.1"/>
    </source>
</evidence>
<evidence type="ECO:0000313" key="3">
    <source>
        <dbReference type="Proteomes" id="UP001244011"/>
    </source>
</evidence>
<name>A0AAJ0FNR0_9PEZI</name>
<reference evidence="2" key="1">
    <citation type="submission" date="2023-06" db="EMBL/GenBank/DDBJ databases">
        <title>Genome-scale phylogeny and comparative genomics of the fungal order Sordariales.</title>
        <authorList>
            <consortium name="Lawrence Berkeley National Laboratory"/>
            <person name="Hensen N."/>
            <person name="Bonometti L."/>
            <person name="Westerberg I."/>
            <person name="Brannstrom I.O."/>
            <person name="Guillou S."/>
            <person name="Cros-Aarteil S."/>
            <person name="Calhoun S."/>
            <person name="Haridas S."/>
            <person name="Kuo A."/>
            <person name="Mondo S."/>
            <person name="Pangilinan J."/>
            <person name="Riley R."/>
            <person name="Labutti K."/>
            <person name="Andreopoulos B."/>
            <person name="Lipzen A."/>
            <person name="Chen C."/>
            <person name="Yanf M."/>
            <person name="Daum C."/>
            <person name="Ng V."/>
            <person name="Clum A."/>
            <person name="Steindorff A."/>
            <person name="Ohm R."/>
            <person name="Martin F."/>
            <person name="Silar P."/>
            <person name="Natvig D."/>
            <person name="Lalanne C."/>
            <person name="Gautier V."/>
            <person name="Ament-Velasquez S.L."/>
            <person name="Kruys A."/>
            <person name="Hutchinson M.I."/>
            <person name="Powell A.J."/>
            <person name="Barry K."/>
            <person name="Miller A.N."/>
            <person name="Grigoriev I.V."/>
            <person name="Debuchy R."/>
            <person name="Gladieux P."/>
            <person name="Thoren M.H."/>
            <person name="Johannesson H."/>
        </authorList>
    </citation>
    <scope>NUCLEOTIDE SEQUENCE</scope>
    <source>
        <strain evidence="2">8032-3</strain>
    </source>
</reference>
<feature type="transmembrane region" description="Helical" evidence="1">
    <location>
        <begin position="75"/>
        <end position="99"/>
    </location>
</feature>
<sequence>MVFTTIHSILPAVLLLIVGIVQVLWWPSRFGFKVLGVQNSASLFDGNTRRRFALRWFKQDTDGSIGALGNIDSWLWLYSPLSAWIIVVVICSCITSLGWG</sequence>
<dbReference type="RefSeq" id="XP_060285741.1">
    <property type="nucleotide sequence ID" value="XM_060427277.1"/>
</dbReference>
<dbReference type="GeneID" id="85310464"/>
<gene>
    <name evidence="2" type="ORF">QBC33DRAFT_531065</name>
</gene>
<keyword evidence="1" id="KW-0472">Membrane</keyword>
<accession>A0AAJ0FNR0</accession>
<keyword evidence="1" id="KW-0812">Transmembrane</keyword>
<dbReference type="Proteomes" id="UP001244011">
    <property type="component" value="Unassembled WGS sequence"/>
</dbReference>
<organism evidence="2 3">
    <name type="scientific">Phialemonium atrogriseum</name>
    <dbReference type="NCBI Taxonomy" id="1093897"/>
    <lineage>
        <taxon>Eukaryota</taxon>
        <taxon>Fungi</taxon>
        <taxon>Dikarya</taxon>
        <taxon>Ascomycota</taxon>
        <taxon>Pezizomycotina</taxon>
        <taxon>Sordariomycetes</taxon>
        <taxon>Sordariomycetidae</taxon>
        <taxon>Cephalothecales</taxon>
        <taxon>Cephalothecaceae</taxon>
        <taxon>Phialemonium</taxon>
    </lineage>
</organism>
<evidence type="ECO:0000256" key="1">
    <source>
        <dbReference type="SAM" id="Phobius"/>
    </source>
</evidence>
<keyword evidence="3" id="KW-1185">Reference proteome</keyword>
<proteinExistence type="predicted"/>
<keyword evidence="1" id="KW-1133">Transmembrane helix</keyword>
<dbReference type="EMBL" id="MU839002">
    <property type="protein sequence ID" value="KAK1769528.1"/>
    <property type="molecule type" value="Genomic_DNA"/>
</dbReference>
<feature type="transmembrane region" description="Helical" evidence="1">
    <location>
        <begin position="6"/>
        <end position="26"/>
    </location>
</feature>
<protein>
    <submittedName>
        <fullName evidence="2">Uncharacterized protein</fullName>
    </submittedName>
</protein>